<gene>
    <name evidence="2" type="ordered locus">cce_5252</name>
</gene>
<reference evidence="2 3" key="1">
    <citation type="journal article" date="2008" name="Proc. Natl. Acad. Sci. U.S.A.">
        <title>The genome of Cyanothece 51142, a unicellular diazotrophic cyanobacterium important in the marine nitrogen cycle.</title>
        <authorList>
            <person name="Welsh E.A."/>
            <person name="Liberton M."/>
            <person name="Stoeckel J."/>
            <person name="Loh T."/>
            <person name="Elvitigala T."/>
            <person name="Wang C."/>
            <person name="Wollam A."/>
            <person name="Fulton R.S."/>
            <person name="Clifton S.W."/>
            <person name="Jacobs J.M."/>
            <person name="Aurora R."/>
            <person name="Ghosh B.K."/>
            <person name="Sherman L.A."/>
            <person name="Smith R.D."/>
            <person name="Wilson R.K."/>
            <person name="Pakrasi H.B."/>
        </authorList>
    </citation>
    <scope>NUCLEOTIDE SEQUENCE [LARGE SCALE GENOMIC DNA]</scope>
    <source>
        <strain evidence="3">ATCC 51142 / BH68</strain>
        <plasmid evidence="3">A</plasmid>
    </source>
</reference>
<dbReference type="OrthoDB" id="426839at2"/>
<dbReference type="InterPro" id="IPR041049">
    <property type="entry name" value="DUF5615"/>
</dbReference>
<accession>B1X387</accession>
<dbReference type="KEGG" id="cyt:cce_5252"/>
<dbReference type="RefSeq" id="WP_009547732.1">
    <property type="nucleotide sequence ID" value="NC_010539.1"/>
</dbReference>
<dbReference type="Pfam" id="PF18480">
    <property type="entry name" value="DUF5615"/>
    <property type="match status" value="1"/>
</dbReference>
<feature type="domain" description="DUF5615" evidence="1">
    <location>
        <begin position="5"/>
        <end position="96"/>
    </location>
</feature>
<keyword evidence="3" id="KW-1185">Reference proteome</keyword>
<dbReference type="HOGENOM" id="CLU_159245_1_1_3"/>
<organism evidence="2 3">
    <name type="scientific">Crocosphaera subtropica (strain ATCC 51142 / BH68)</name>
    <name type="common">Cyanothece sp. (strain ATCC 51142)</name>
    <dbReference type="NCBI Taxonomy" id="43989"/>
    <lineage>
        <taxon>Bacteria</taxon>
        <taxon>Bacillati</taxon>
        <taxon>Cyanobacteriota</taxon>
        <taxon>Cyanophyceae</taxon>
        <taxon>Oscillatoriophycideae</taxon>
        <taxon>Chroococcales</taxon>
        <taxon>Aphanothecaceae</taxon>
        <taxon>Crocosphaera</taxon>
        <taxon>Crocosphaera subtropica</taxon>
    </lineage>
</organism>
<dbReference type="EMBL" id="CP000808">
    <property type="protein sequence ID" value="ACB54598.1"/>
    <property type="molecule type" value="Genomic_DNA"/>
</dbReference>
<evidence type="ECO:0000313" key="2">
    <source>
        <dbReference type="EMBL" id="ACB54598.1"/>
    </source>
</evidence>
<proteinExistence type="predicted"/>
<dbReference type="AlphaFoldDB" id="B1X387"/>
<dbReference type="Proteomes" id="UP000001203">
    <property type="component" value="Plasmid A"/>
</dbReference>
<evidence type="ECO:0000313" key="3">
    <source>
        <dbReference type="Proteomes" id="UP000001203"/>
    </source>
</evidence>
<name>B1X387_CROS5</name>
<sequence>MTFIKFHLDENVENAIAEGLRRRNIDVTTTAEVNLIGASDEQQTTFALTQKRIIFTHDADFLRLHQRQVEHAGIIYCRQGRRSIGEILQALWRIYLSHTTESMYQRLEFI</sequence>
<keyword evidence="2" id="KW-0614">Plasmid</keyword>
<protein>
    <recommendedName>
        <fullName evidence="1">DUF5615 domain-containing protein</fullName>
    </recommendedName>
</protein>
<geneLocation type="plasmid" evidence="2 3">
    <name>A</name>
</geneLocation>
<evidence type="ECO:0000259" key="1">
    <source>
        <dbReference type="Pfam" id="PF18480"/>
    </source>
</evidence>